<keyword evidence="1" id="KW-0812">Transmembrane</keyword>
<reference evidence="2 3" key="1">
    <citation type="submission" date="2017-12" db="EMBL/GenBank/DDBJ databases">
        <authorList>
            <person name="Pombert J.-F."/>
            <person name="Haag K.L."/>
            <person name="Ebert D."/>
        </authorList>
    </citation>
    <scope>NUCLEOTIDE SEQUENCE [LARGE SCALE GENOMIC DNA]</scope>
    <source>
        <strain evidence="2">IL-BN-2</strain>
    </source>
</reference>
<feature type="transmembrane region" description="Helical" evidence="1">
    <location>
        <begin position="131"/>
        <end position="153"/>
    </location>
</feature>
<organism evidence="2 3">
    <name type="scientific">Hamiltosporidium magnivora</name>
    <dbReference type="NCBI Taxonomy" id="148818"/>
    <lineage>
        <taxon>Eukaryota</taxon>
        <taxon>Fungi</taxon>
        <taxon>Fungi incertae sedis</taxon>
        <taxon>Microsporidia</taxon>
        <taxon>Dubosqiidae</taxon>
        <taxon>Hamiltosporidium</taxon>
    </lineage>
</organism>
<evidence type="ECO:0000256" key="1">
    <source>
        <dbReference type="SAM" id="Phobius"/>
    </source>
</evidence>
<keyword evidence="1" id="KW-1133">Transmembrane helix</keyword>
<evidence type="ECO:0000313" key="2">
    <source>
        <dbReference type="EMBL" id="TBT99349.1"/>
    </source>
</evidence>
<proteinExistence type="predicted"/>
<keyword evidence="1" id="KW-0472">Membrane</keyword>
<accession>A0A4Q9KYP8</accession>
<dbReference type="VEuPathDB" id="MicrosporidiaDB:CWI39_2054p0020"/>
<dbReference type="EMBL" id="PIXR01002054">
    <property type="protein sequence ID" value="TBT99349.1"/>
    <property type="molecule type" value="Genomic_DNA"/>
</dbReference>
<name>A0A4Q9KYP8_9MICR</name>
<dbReference type="AlphaFoldDB" id="A0A4Q9KYP8"/>
<comment type="caution">
    <text evidence="2">The sequence shown here is derived from an EMBL/GenBank/DDBJ whole genome shotgun (WGS) entry which is preliminary data.</text>
</comment>
<sequence>MILFYILPLIYTLKLKIKESSPSHGTLSVKSSLQQNSFLILSFPKQVFPYIFLLENINIYKIYYTNDILHAILFFESNFQIQINYKKNLYKIHDYPINIDEGITFPKSILITKSHIIYSNTITDSIYIPDFTVPFISFSICGSAFTILLNLVVKYHKKNYKKY</sequence>
<gene>
    <name evidence="2" type="ORF">CWI39_2054p0020</name>
</gene>
<dbReference type="VEuPathDB" id="MicrosporidiaDB:CWI36_1049p0010"/>
<protein>
    <submittedName>
        <fullName evidence="2">Uncharacterized protein</fullName>
    </submittedName>
</protein>
<evidence type="ECO:0000313" key="3">
    <source>
        <dbReference type="Proteomes" id="UP000293045"/>
    </source>
</evidence>
<dbReference type="Proteomes" id="UP000293045">
    <property type="component" value="Unassembled WGS sequence"/>
</dbReference>